<dbReference type="Gene3D" id="3.40.50.150">
    <property type="entry name" value="Vaccinia Virus protein VP39"/>
    <property type="match status" value="1"/>
</dbReference>
<dbReference type="CDD" id="cd02440">
    <property type="entry name" value="AdoMet_MTases"/>
    <property type="match status" value="1"/>
</dbReference>
<dbReference type="Pfam" id="PF13649">
    <property type="entry name" value="Methyltransf_25"/>
    <property type="match status" value="1"/>
</dbReference>
<evidence type="ECO:0000313" key="2">
    <source>
        <dbReference type="EMBL" id="QKM68621.1"/>
    </source>
</evidence>
<keyword evidence="2" id="KW-0489">Methyltransferase</keyword>
<dbReference type="AlphaFoldDB" id="A0A7G3UGE1"/>
<accession>A0A7G3UGE1</accession>
<keyword evidence="2" id="KW-0808">Transferase</keyword>
<sequence>MEWETRAEALADRVTDPDSRWLAPVARVPRHQLIPRWWERDRDGRWALRIGADEPAVWLEAAYRDQSLVTRVGTLHADHAEPGDRAEGRPTSSATMPGLVVAMLRYARLGDGLDLLDLGTGAGGLAAYACTRIGARHVTSLDVDPYLTRAAAERLSGLGLNPRFLTLDATKDVPGSYDRIIATVGMPPGPGLRPLLGALRTGGRLVTALDRMGVIITGWKRADGDVTGVVERAPAGFMSARSGSDYVSGPGLLAIAETADGETVGVGRYPVLDLPNTWELRSLLELAVPGTEAGFHEQGRIRTACLAHPDGSWARATAEWTDPPTVHQSGPRRLWDVLERIRTRLNTEGRLPLLGARVRITPDGVCHFSRGRWKAVIGA</sequence>
<dbReference type="EMBL" id="CP029159">
    <property type="protein sequence ID" value="QKM68621.1"/>
    <property type="molecule type" value="Genomic_DNA"/>
</dbReference>
<evidence type="ECO:0000259" key="1">
    <source>
        <dbReference type="Pfam" id="PF13649"/>
    </source>
</evidence>
<dbReference type="GO" id="GO:0032259">
    <property type="term" value="P:methylation"/>
    <property type="evidence" value="ECO:0007669"/>
    <property type="project" value="UniProtKB-KW"/>
</dbReference>
<name>A0A7G3UGE1_STRT9</name>
<dbReference type="Proteomes" id="UP000005940">
    <property type="component" value="Chromosome"/>
</dbReference>
<feature type="domain" description="Methyltransferase" evidence="1">
    <location>
        <begin position="116"/>
        <end position="183"/>
    </location>
</feature>
<reference evidence="2 3" key="1">
    <citation type="journal article" date="2012" name="J. Bacteriol.">
        <title>Draft genome of Streptomyces tsukubaensis NRRL 18488, the producer of the clinically important immunosuppressant tacrolimus (FK506).</title>
        <authorList>
            <person name="Barreiro C."/>
            <person name="Prieto C."/>
            <person name="Sola-Landa A."/>
            <person name="Solera E."/>
            <person name="Martinez-Castro M."/>
            <person name="Perez-Redondo R."/>
            <person name="Garcia-Estrada C."/>
            <person name="Aparicio J.F."/>
            <person name="Fernandez-Martinez L.T."/>
            <person name="Santos-Aberturas J."/>
            <person name="Salehi-Najafabadi Z."/>
            <person name="Rodriguez-Garcia A."/>
            <person name="Tauch A."/>
            <person name="Martin J.F."/>
        </authorList>
    </citation>
    <scope>NUCLEOTIDE SEQUENCE [LARGE SCALE GENOMIC DNA]</scope>
    <source>
        <strain evidence="3">DSM 42081 / NBRC 108919 / NRRL 18488 / 9993</strain>
    </source>
</reference>
<dbReference type="RefSeq" id="WP_040915446.1">
    <property type="nucleotide sequence ID" value="NZ_CP029159.1"/>
</dbReference>
<dbReference type="InterPro" id="IPR029063">
    <property type="entry name" value="SAM-dependent_MTases_sf"/>
</dbReference>
<protein>
    <submittedName>
        <fullName evidence="2">Methyltransferase domain-containing protein</fullName>
    </submittedName>
</protein>
<dbReference type="GO" id="GO:0008168">
    <property type="term" value="F:methyltransferase activity"/>
    <property type="evidence" value="ECO:0007669"/>
    <property type="project" value="UniProtKB-KW"/>
</dbReference>
<dbReference type="InterPro" id="IPR041698">
    <property type="entry name" value="Methyltransf_25"/>
</dbReference>
<evidence type="ECO:0000313" key="3">
    <source>
        <dbReference type="Proteomes" id="UP000005940"/>
    </source>
</evidence>
<gene>
    <name evidence="2" type="ORF">STSU_016995</name>
</gene>
<dbReference type="SUPFAM" id="SSF53335">
    <property type="entry name" value="S-adenosyl-L-methionine-dependent methyltransferases"/>
    <property type="match status" value="1"/>
</dbReference>
<proteinExistence type="predicted"/>
<organism evidence="2 3">
    <name type="scientific">Streptomyces tsukubensis (strain DSM 42081 / NBRC 108919 / NRRL 18488 / 9993)</name>
    <dbReference type="NCBI Taxonomy" id="1114943"/>
    <lineage>
        <taxon>Bacteria</taxon>
        <taxon>Bacillati</taxon>
        <taxon>Actinomycetota</taxon>
        <taxon>Actinomycetes</taxon>
        <taxon>Kitasatosporales</taxon>
        <taxon>Streptomycetaceae</taxon>
        <taxon>Streptomyces</taxon>
    </lineage>
</organism>
<keyword evidence="3" id="KW-1185">Reference proteome</keyword>